<protein>
    <submittedName>
        <fullName evidence="1">Uncharacterized protein</fullName>
    </submittedName>
</protein>
<name>A0ACB7RJC4_HYAAI</name>
<keyword evidence="2" id="KW-1185">Reference proteome</keyword>
<organism evidence="1 2">
    <name type="scientific">Hyalomma asiaticum</name>
    <name type="common">Tick</name>
    <dbReference type="NCBI Taxonomy" id="266040"/>
    <lineage>
        <taxon>Eukaryota</taxon>
        <taxon>Metazoa</taxon>
        <taxon>Ecdysozoa</taxon>
        <taxon>Arthropoda</taxon>
        <taxon>Chelicerata</taxon>
        <taxon>Arachnida</taxon>
        <taxon>Acari</taxon>
        <taxon>Parasitiformes</taxon>
        <taxon>Ixodida</taxon>
        <taxon>Ixodoidea</taxon>
        <taxon>Ixodidae</taxon>
        <taxon>Hyalomminae</taxon>
        <taxon>Hyalomma</taxon>
    </lineage>
</organism>
<reference evidence="1" key="1">
    <citation type="submission" date="2020-05" db="EMBL/GenBank/DDBJ databases">
        <title>Large-scale comparative analyses of tick genomes elucidate their genetic diversity and vector capacities.</title>
        <authorList>
            <person name="Jia N."/>
            <person name="Wang J."/>
            <person name="Shi W."/>
            <person name="Du L."/>
            <person name="Sun Y."/>
            <person name="Zhan W."/>
            <person name="Jiang J."/>
            <person name="Wang Q."/>
            <person name="Zhang B."/>
            <person name="Ji P."/>
            <person name="Sakyi L.B."/>
            <person name="Cui X."/>
            <person name="Yuan T."/>
            <person name="Jiang B."/>
            <person name="Yang W."/>
            <person name="Lam T.T.-Y."/>
            <person name="Chang Q."/>
            <person name="Ding S."/>
            <person name="Wang X."/>
            <person name="Zhu J."/>
            <person name="Ruan X."/>
            <person name="Zhao L."/>
            <person name="Wei J."/>
            <person name="Que T."/>
            <person name="Du C."/>
            <person name="Cheng J."/>
            <person name="Dai P."/>
            <person name="Han X."/>
            <person name="Huang E."/>
            <person name="Gao Y."/>
            <person name="Liu J."/>
            <person name="Shao H."/>
            <person name="Ye R."/>
            <person name="Li L."/>
            <person name="Wei W."/>
            <person name="Wang X."/>
            <person name="Wang C."/>
            <person name="Yang T."/>
            <person name="Huo Q."/>
            <person name="Li W."/>
            <person name="Guo W."/>
            <person name="Chen H."/>
            <person name="Zhou L."/>
            <person name="Ni X."/>
            <person name="Tian J."/>
            <person name="Zhou Y."/>
            <person name="Sheng Y."/>
            <person name="Liu T."/>
            <person name="Pan Y."/>
            <person name="Xia L."/>
            <person name="Li J."/>
            <person name="Zhao F."/>
            <person name="Cao W."/>
        </authorList>
    </citation>
    <scope>NUCLEOTIDE SEQUENCE</scope>
    <source>
        <strain evidence="1">Hyas-2018</strain>
    </source>
</reference>
<dbReference type="EMBL" id="CM023489">
    <property type="protein sequence ID" value="KAH6921914.1"/>
    <property type="molecule type" value="Genomic_DNA"/>
</dbReference>
<accession>A0ACB7RJC4</accession>
<proteinExistence type="predicted"/>
<gene>
    <name evidence="1" type="ORF">HPB50_006459</name>
</gene>
<evidence type="ECO:0000313" key="2">
    <source>
        <dbReference type="Proteomes" id="UP000821845"/>
    </source>
</evidence>
<comment type="caution">
    <text evidence="1">The sequence shown here is derived from an EMBL/GenBank/DDBJ whole genome shotgun (WGS) entry which is preliminary data.</text>
</comment>
<sequence length="588" mass="62262">MTNFLIFEAIFLIAIGSGNASGSGPPRIFEFGFPPEVALGDEVVVACAVKKGTSGPYTIAWRKDGKDVENDGHLSVFGQSKTSSVLRITGVQPEDVGNYTCAASNSFGSDSFTAQLVIHAPPKVGDLSFPSDVALGDEAIVTCVVKKGSQGPYHITWAKDGREVVSDAGGRVSVSTPSKSSATIRIGNLRADDVGNYTCTARNRFGSDSVTASLVVHAPPKLQSAGFPSEVSLGDDIIATCIVKKGSSGPYRMTWHKDGDELRNTNRVGVVPHGNSIVLRVEGIEVDDIGNYTCSATNDFGTDVLTLSLVVTVSALLQRPPAALSSDFPEEQNMQPASSRSPPTGVMVTVAGHFVFFLSLQVLCDTASAVGLVEKQTWISFSALLTAPKLGRFDFPPDVALGDEIVETCVVKKGSVGPYRILLQKDDKPIESGDRVTVSSASRSSVTLRIGSLMPEDVGNYTCTASNQYGSDSVTATLVVNDSAPKIQAFSFSPDLSLGDTAVVTCAVKRGSKSPHTLSWLIDARGLSEDHRVSASRQSDMLSTLTIRDVGPDDVGNYSCVARNARGEDTFTAPLAVSGTHLQRFHNW</sequence>
<evidence type="ECO:0000313" key="1">
    <source>
        <dbReference type="EMBL" id="KAH6921914.1"/>
    </source>
</evidence>
<dbReference type="Proteomes" id="UP000821845">
    <property type="component" value="Chromosome 9"/>
</dbReference>